<accession>C3MFL4</accession>
<keyword evidence="5" id="KW-1185">Reference proteome</keyword>
<evidence type="ECO:0000313" key="5">
    <source>
        <dbReference type="Proteomes" id="UP000001054"/>
    </source>
</evidence>
<evidence type="ECO:0000313" key="4">
    <source>
        <dbReference type="EMBL" id="ACP26071.1"/>
    </source>
</evidence>
<dbReference type="OrthoDB" id="6057489at2"/>
<dbReference type="EMBL" id="CP001389">
    <property type="protein sequence ID" value="ACP26071.1"/>
    <property type="molecule type" value="Genomic_DNA"/>
</dbReference>
<reference evidence="4 5" key="1">
    <citation type="journal article" date="2009" name="Appl. Environ. Microbiol.">
        <title>Rhizobium sp. strain NGR234 possesses a remarkable number of secretion systems.</title>
        <authorList>
            <person name="Schmeisser C."/>
            <person name="Liesegang H."/>
            <person name="Krysciak D."/>
            <person name="Bakkou N."/>
            <person name="Le Quere A."/>
            <person name="Wollherr A."/>
            <person name="Heinemeyer I."/>
            <person name="Morgenstern B."/>
            <person name="Pommerening-Roeser A."/>
            <person name="Flores M."/>
            <person name="Palacios R."/>
            <person name="Brenner S."/>
            <person name="Gottschalk G."/>
            <person name="Schmitz R.A."/>
            <person name="Broughton W.J."/>
            <person name="Perret X."/>
            <person name="Strittmatter A.W."/>
            <person name="Streit W.R."/>
        </authorList>
    </citation>
    <scope>NUCLEOTIDE SEQUENCE [LARGE SCALE GENOMIC DNA]</scope>
    <source>
        <strain evidence="5">NBRC 101917 / NGR234</strain>
    </source>
</reference>
<feature type="region of interest" description="Disordered" evidence="2">
    <location>
        <begin position="763"/>
        <end position="798"/>
    </location>
</feature>
<dbReference type="PANTHER" id="PTHR32305">
    <property type="match status" value="1"/>
</dbReference>
<dbReference type="PATRIC" id="fig|394.7.peg.5130"/>
<dbReference type="Gene3D" id="2.180.10.10">
    <property type="entry name" value="RHS repeat-associated core"/>
    <property type="match status" value="1"/>
</dbReference>
<dbReference type="STRING" id="394.NGR_c23120"/>
<gene>
    <name evidence="4" type="ordered locus">NGR_c23120</name>
</gene>
<evidence type="ECO:0000259" key="3">
    <source>
        <dbReference type="Pfam" id="PF25023"/>
    </source>
</evidence>
<dbReference type="KEGG" id="rhi:NGR_c23120"/>
<keyword evidence="1" id="KW-0677">Repeat</keyword>
<evidence type="ECO:0000256" key="2">
    <source>
        <dbReference type="SAM" id="MobiDB-lite"/>
    </source>
</evidence>
<protein>
    <submittedName>
        <fullName evidence="4">YD repeat containing protein</fullName>
    </submittedName>
</protein>
<feature type="domain" description="Teneurin-like YD-shell" evidence="3">
    <location>
        <begin position="317"/>
        <end position="445"/>
    </location>
</feature>
<dbReference type="Pfam" id="PF25023">
    <property type="entry name" value="TEN_YD-shell"/>
    <property type="match status" value="2"/>
</dbReference>
<feature type="domain" description="Teneurin-like YD-shell" evidence="3">
    <location>
        <begin position="490"/>
        <end position="588"/>
    </location>
</feature>
<dbReference type="AlphaFoldDB" id="C3MFL4"/>
<evidence type="ECO:0000256" key="1">
    <source>
        <dbReference type="ARBA" id="ARBA00022737"/>
    </source>
</evidence>
<proteinExistence type="predicted"/>
<dbReference type="InterPro" id="IPR022385">
    <property type="entry name" value="Rhs_assc_core"/>
</dbReference>
<dbReference type="RefSeq" id="WP_012708829.1">
    <property type="nucleotide sequence ID" value="NC_012587.1"/>
</dbReference>
<dbReference type="InterPro" id="IPR056823">
    <property type="entry name" value="TEN-like_YD-shell"/>
</dbReference>
<dbReference type="InterPro" id="IPR031325">
    <property type="entry name" value="RHS_repeat"/>
</dbReference>
<dbReference type="HOGENOM" id="CLU_347759_0_0_5"/>
<dbReference type="InterPro" id="IPR050708">
    <property type="entry name" value="T6SS_VgrG/RHS"/>
</dbReference>
<organism evidence="4 5">
    <name type="scientific">Sinorhizobium fredii (strain NBRC 101917 / NGR234)</name>
    <dbReference type="NCBI Taxonomy" id="394"/>
    <lineage>
        <taxon>Bacteria</taxon>
        <taxon>Pseudomonadati</taxon>
        <taxon>Pseudomonadota</taxon>
        <taxon>Alphaproteobacteria</taxon>
        <taxon>Hyphomicrobiales</taxon>
        <taxon>Rhizobiaceae</taxon>
        <taxon>Sinorhizobium/Ensifer group</taxon>
        <taxon>Sinorhizobium</taxon>
    </lineage>
</organism>
<name>C3MFL4_SINFN</name>
<sequence length="811" mass="87968">MTNPDSTFKSYAYALPDANGGSSNVLLDRTQVIDEEGMSTFTHVSTGGDVTEVVQRTPTAADGTYTSRRLYGASYDGLHRMLKVMDAAGSTWSYSYDLMGNRLVAHDPDLGKWLYVYDDASRVIRQTDARGKVTTITYDKLGRPVTTRAYDDLANASAGTNGILIAQNGYDNTAEAGYYNKGQLTSSVNGAASQQFDYNADGLLLKKIVTIDGVQHIEQTGYDKGRLPLWKDYGPDAEALDVGTSASKWSYNRKSQLYAIPAYITAIEYEPDGQTASITYVNGVKTTFAYSPLRRWLTAFNTSLYPTDGSPVVTIVNGSYGRDKTGRITSINASGTVNDWTYDYDGFGRLSGVTHAGNPESAYSEDFSYYTNDNLRTRTRLTGGFVYPAATADRPHAPLSLNGVAFSYDANGNLLSDGARSFTYDRANRVSQVVNAGGSTVTLAYGPDGARAKKSWPLGTTLYPDAGVEWDPADQVFTRYPHMDIRVVGKTKYFLHRDHLSSVRAVTDSTGAIVESTRYAAFGEPANKAMATQKNYIGERFDPETGLMYLNARYMDPSFGRFISPDDWNPTLAGVGTNRYAYAANDPINKSDPNGHIPVDEIWDALSLVYDLGKLGYGAAFDGEIYQEASVDLAVDAAAAAVPYVPAGASKVTRFFGKSATKVDPNWTSKIAGNVQKTTDAWHAAKSSEIAEAAAKNPNVEKVYLNKSYNTSYGRKGIARERDDVTVVYKDGRVDHYECVSACQRIEHAEVKLANNRASAGSQGADFAIDHPSRNPDSALGGGNGYRDTSSHGRGSSGGGLWGAVKSFFGF</sequence>
<dbReference type="Pfam" id="PF05593">
    <property type="entry name" value="RHS_repeat"/>
    <property type="match status" value="2"/>
</dbReference>
<dbReference type="NCBIfam" id="TIGR01643">
    <property type="entry name" value="YD_repeat_2x"/>
    <property type="match status" value="4"/>
</dbReference>
<dbReference type="PANTHER" id="PTHR32305:SF15">
    <property type="entry name" value="PROTEIN RHSA-RELATED"/>
    <property type="match status" value="1"/>
</dbReference>
<dbReference type="NCBIfam" id="TIGR03696">
    <property type="entry name" value="Rhs_assc_core"/>
    <property type="match status" value="1"/>
</dbReference>
<dbReference type="eggNOG" id="COG3209">
    <property type="taxonomic scope" value="Bacteria"/>
</dbReference>
<dbReference type="Proteomes" id="UP000001054">
    <property type="component" value="Chromosome"/>
</dbReference>
<dbReference type="InterPro" id="IPR006530">
    <property type="entry name" value="YD"/>
</dbReference>